<gene>
    <name evidence="11" type="ORF">C8Q71DRAFT_327291</name>
</gene>
<dbReference type="InterPro" id="IPR004589">
    <property type="entry name" value="DNA_helicase_ATP-dep_RecQ"/>
</dbReference>
<feature type="compositionally biased region" description="Low complexity" evidence="8">
    <location>
        <begin position="1"/>
        <end position="13"/>
    </location>
</feature>
<evidence type="ECO:0000256" key="1">
    <source>
        <dbReference type="ARBA" id="ARBA00005446"/>
    </source>
</evidence>
<dbReference type="RefSeq" id="XP_047782690.1">
    <property type="nucleotide sequence ID" value="XM_047917844.1"/>
</dbReference>
<comment type="caution">
    <text evidence="11">The sequence shown here is derived from an EMBL/GenBank/DDBJ whole genome shotgun (WGS) entry which is preliminary data.</text>
</comment>
<dbReference type="InterPro" id="IPR001650">
    <property type="entry name" value="Helicase_C-like"/>
</dbReference>
<keyword evidence="4 7" id="KW-0347">Helicase</keyword>
<evidence type="ECO:0000256" key="3">
    <source>
        <dbReference type="ARBA" id="ARBA00022801"/>
    </source>
</evidence>
<dbReference type="PROSITE" id="PS51192">
    <property type="entry name" value="HELICASE_ATP_BIND_1"/>
    <property type="match status" value="1"/>
</dbReference>
<dbReference type="NCBIfam" id="TIGR00614">
    <property type="entry name" value="recQ_fam"/>
    <property type="match status" value="1"/>
</dbReference>
<evidence type="ECO:0000256" key="4">
    <source>
        <dbReference type="ARBA" id="ARBA00022806"/>
    </source>
</evidence>
<comment type="subcellular location">
    <subcellularLocation>
        <location evidence="7">Nucleus</location>
    </subcellularLocation>
</comment>
<dbReference type="InterPro" id="IPR027417">
    <property type="entry name" value="P-loop_NTPase"/>
</dbReference>
<keyword evidence="2 7" id="KW-0547">Nucleotide-binding</keyword>
<name>A0ABQ8KTH3_9APHY</name>
<dbReference type="InterPro" id="IPR014001">
    <property type="entry name" value="Helicase_ATP-bd"/>
</dbReference>
<dbReference type="Pfam" id="PF16124">
    <property type="entry name" value="RecQ_Zn_bind"/>
    <property type="match status" value="1"/>
</dbReference>
<evidence type="ECO:0000259" key="10">
    <source>
        <dbReference type="PROSITE" id="PS51194"/>
    </source>
</evidence>
<evidence type="ECO:0000256" key="6">
    <source>
        <dbReference type="ARBA" id="ARBA00034617"/>
    </source>
</evidence>
<feature type="region of interest" description="Disordered" evidence="8">
    <location>
        <begin position="659"/>
        <end position="684"/>
    </location>
</feature>
<evidence type="ECO:0000256" key="7">
    <source>
        <dbReference type="RuleBase" id="RU364117"/>
    </source>
</evidence>
<dbReference type="PROSITE" id="PS51194">
    <property type="entry name" value="HELICASE_CTER"/>
    <property type="match status" value="1"/>
</dbReference>
<keyword evidence="3 7" id="KW-0378">Hydrolase</keyword>
<proteinExistence type="inferred from homology"/>
<dbReference type="SMART" id="SM00487">
    <property type="entry name" value="DEXDc"/>
    <property type="match status" value="1"/>
</dbReference>
<evidence type="ECO:0000313" key="11">
    <source>
        <dbReference type="EMBL" id="KAH9841391.1"/>
    </source>
</evidence>
<dbReference type="EC" id="5.6.2.4" evidence="7"/>
<keyword evidence="7" id="KW-0539">Nucleus</keyword>
<dbReference type="Pfam" id="PF00271">
    <property type="entry name" value="Helicase_C"/>
    <property type="match status" value="1"/>
</dbReference>
<dbReference type="InterPro" id="IPR032284">
    <property type="entry name" value="RecQ_Zn-bd"/>
</dbReference>
<dbReference type="SUPFAM" id="SSF52540">
    <property type="entry name" value="P-loop containing nucleoside triphosphate hydrolases"/>
    <property type="match status" value="1"/>
</dbReference>
<dbReference type="GeneID" id="71998576"/>
<dbReference type="InterPro" id="IPR011545">
    <property type="entry name" value="DEAD/DEAH_box_helicase_dom"/>
</dbReference>
<comment type="similarity">
    <text evidence="1 7">Belongs to the helicase family. RecQ subfamily.</text>
</comment>
<dbReference type="SMART" id="SM00490">
    <property type="entry name" value="HELICc"/>
    <property type="match status" value="1"/>
</dbReference>
<keyword evidence="12" id="KW-1185">Reference proteome</keyword>
<feature type="region of interest" description="Disordered" evidence="8">
    <location>
        <begin position="1"/>
        <end position="21"/>
    </location>
</feature>
<keyword evidence="5 7" id="KW-0067">ATP-binding</keyword>
<dbReference type="GO" id="GO:0004386">
    <property type="term" value="F:helicase activity"/>
    <property type="evidence" value="ECO:0007669"/>
    <property type="project" value="UniProtKB-KW"/>
</dbReference>
<feature type="domain" description="Helicase C-terminal" evidence="10">
    <location>
        <begin position="284"/>
        <end position="451"/>
    </location>
</feature>
<dbReference type="Pfam" id="PF00270">
    <property type="entry name" value="DEAD"/>
    <property type="match status" value="1"/>
</dbReference>
<feature type="domain" description="Helicase ATP-binding" evidence="9">
    <location>
        <begin position="78"/>
        <end position="253"/>
    </location>
</feature>
<sequence>MDASSPIDISSSAFDDDHASSRTSPVSFSHMLADHGTNAADASSQYSKERSSASSACWRVLTEVFGHTEYKGKQKEIVEAAVQGADVFVLAPTGMGKSLCFQLPAIAAPDGLTVVVSPLLALMKNQVNKLRSLDISVVALTSETSQEERAEITDDLESGHPSYRLLYISPEKFCTAEIRKFLTAVHNKGKLNRLVVDEAHCISEWGHDFRGEYRKLGSFRNKFPGIPIMALTATATPVVQDDIVRNLNMSEEELFKVVHAFNRANLFYEVRYMSSPDPAYHMKDVLEYIHGLHDRRGRPSSGIIYCRTRARCDDLAAYLRGKGLNARPYHRGVKPAQLDRTLKEWETGGSGEGGVDVVCATIAFGMGIDKADVRYILHYDLPKSFEGYYQETGRGGRDGQPSKCILFYSREDVVRVRKLVTGSHERRLVRAESMDGPMPSQRAVNSLDALLTFAESVHVCRHVTICRYFGEQVDSNDPGVLKAYCNGMCDVCKYPEKTRRRKLELSPDDLVSSQTAILHQQARGEDDDDQPRARPNVNRGVRANSAGTSKDGWKSNYRDGDSDLDVGPVVPRTGHRGGKAESSRASSFDSRKRKGSDQDGYGGRAKKPKSVAQPVQLGMSSRLKQTINKPFKTPFKSSFLQVQAEPSLEVEDTDVEVIEPKPSIDKRKPASKRAPHPAVREDSPELVVEDGPYDDHAAQPALDADIIEIDSESDEDTGIAPSTPLPPTDVELDSAFSQKIPVEDRKEVFNRIRGALHVVFKPTSGIASGDSLWGKLKLATADSETKTVVLAKVARELEFSVFSMCTTTERYRARSRSLAKAIHQLAKPGVWEGKARCDFDEIEDIVDALKRISANVRQKGRRS</sequence>
<evidence type="ECO:0000313" key="12">
    <source>
        <dbReference type="Proteomes" id="UP000814176"/>
    </source>
</evidence>
<dbReference type="PANTHER" id="PTHR13710">
    <property type="entry name" value="DNA HELICASE RECQ FAMILY MEMBER"/>
    <property type="match status" value="1"/>
</dbReference>
<organism evidence="11 12">
    <name type="scientific">Rhodofomes roseus</name>
    <dbReference type="NCBI Taxonomy" id="34475"/>
    <lineage>
        <taxon>Eukaryota</taxon>
        <taxon>Fungi</taxon>
        <taxon>Dikarya</taxon>
        <taxon>Basidiomycota</taxon>
        <taxon>Agaricomycotina</taxon>
        <taxon>Agaricomycetes</taxon>
        <taxon>Polyporales</taxon>
        <taxon>Rhodofomes</taxon>
    </lineage>
</organism>
<reference evidence="11 12" key="1">
    <citation type="journal article" date="2021" name="Environ. Microbiol.">
        <title>Gene family expansions and transcriptome signatures uncover fungal adaptations to wood decay.</title>
        <authorList>
            <person name="Hage H."/>
            <person name="Miyauchi S."/>
            <person name="Viragh M."/>
            <person name="Drula E."/>
            <person name="Min B."/>
            <person name="Chaduli D."/>
            <person name="Navarro D."/>
            <person name="Favel A."/>
            <person name="Norest M."/>
            <person name="Lesage-Meessen L."/>
            <person name="Balint B."/>
            <person name="Merenyi Z."/>
            <person name="de Eugenio L."/>
            <person name="Morin E."/>
            <person name="Martinez A.T."/>
            <person name="Baldrian P."/>
            <person name="Stursova M."/>
            <person name="Martinez M.J."/>
            <person name="Novotny C."/>
            <person name="Magnuson J.K."/>
            <person name="Spatafora J.W."/>
            <person name="Maurice S."/>
            <person name="Pangilinan J."/>
            <person name="Andreopoulos W."/>
            <person name="LaButti K."/>
            <person name="Hundley H."/>
            <person name="Na H."/>
            <person name="Kuo A."/>
            <person name="Barry K."/>
            <person name="Lipzen A."/>
            <person name="Henrissat B."/>
            <person name="Riley R."/>
            <person name="Ahrendt S."/>
            <person name="Nagy L.G."/>
            <person name="Grigoriev I.V."/>
            <person name="Martin F."/>
            <person name="Rosso M.N."/>
        </authorList>
    </citation>
    <scope>NUCLEOTIDE SEQUENCE [LARGE SCALE GENOMIC DNA]</scope>
    <source>
        <strain evidence="11 12">CIRM-BRFM 1785</strain>
    </source>
</reference>
<accession>A0ABQ8KTH3</accession>
<dbReference type="EMBL" id="JADCUA010000003">
    <property type="protein sequence ID" value="KAH9841391.1"/>
    <property type="molecule type" value="Genomic_DNA"/>
</dbReference>
<protein>
    <recommendedName>
        <fullName evidence="7">ATP-dependent DNA helicase</fullName>
        <ecNumber evidence="7">5.6.2.4</ecNumber>
    </recommendedName>
</protein>
<feature type="compositionally biased region" description="Basic and acidic residues" evidence="8">
    <location>
        <begin position="551"/>
        <end position="561"/>
    </location>
</feature>
<feature type="compositionally biased region" description="Basic and acidic residues" evidence="8">
    <location>
        <begin position="659"/>
        <end position="668"/>
    </location>
</feature>
<dbReference type="Gene3D" id="3.40.50.300">
    <property type="entry name" value="P-loop containing nucleotide triphosphate hydrolases"/>
    <property type="match status" value="2"/>
</dbReference>
<evidence type="ECO:0000256" key="2">
    <source>
        <dbReference type="ARBA" id="ARBA00022741"/>
    </source>
</evidence>
<feature type="region of interest" description="Disordered" evidence="8">
    <location>
        <begin position="519"/>
        <end position="623"/>
    </location>
</feature>
<comment type="catalytic activity">
    <reaction evidence="7">
        <text>ATP + H2O = ADP + phosphate + H(+)</text>
        <dbReference type="Rhea" id="RHEA:13065"/>
        <dbReference type="ChEBI" id="CHEBI:15377"/>
        <dbReference type="ChEBI" id="CHEBI:15378"/>
        <dbReference type="ChEBI" id="CHEBI:30616"/>
        <dbReference type="ChEBI" id="CHEBI:43474"/>
        <dbReference type="ChEBI" id="CHEBI:456216"/>
    </reaction>
</comment>
<comment type="catalytic activity">
    <reaction evidence="6 7">
        <text>Couples ATP hydrolysis with the unwinding of duplex DNA by translocating in the 3'-5' direction.</text>
        <dbReference type="EC" id="5.6.2.4"/>
    </reaction>
</comment>
<evidence type="ECO:0000256" key="8">
    <source>
        <dbReference type="SAM" id="MobiDB-lite"/>
    </source>
</evidence>
<evidence type="ECO:0000259" key="9">
    <source>
        <dbReference type="PROSITE" id="PS51192"/>
    </source>
</evidence>
<dbReference type="PANTHER" id="PTHR13710:SF152">
    <property type="entry name" value="ATP-DEPENDENT DNA HELICASE Q5"/>
    <property type="match status" value="1"/>
</dbReference>
<dbReference type="CDD" id="cd17920">
    <property type="entry name" value="DEXHc_RecQ"/>
    <property type="match status" value="1"/>
</dbReference>
<dbReference type="Proteomes" id="UP000814176">
    <property type="component" value="Unassembled WGS sequence"/>
</dbReference>
<evidence type="ECO:0000256" key="5">
    <source>
        <dbReference type="ARBA" id="ARBA00022840"/>
    </source>
</evidence>